<keyword evidence="2" id="KW-1185">Reference proteome</keyword>
<organism evidence="1 2">
    <name type="scientific">Candidatus Thiomargarita nelsonii</name>
    <dbReference type="NCBI Taxonomy" id="1003181"/>
    <lineage>
        <taxon>Bacteria</taxon>
        <taxon>Pseudomonadati</taxon>
        <taxon>Pseudomonadota</taxon>
        <taxon>Gammaproteobacteria</taxon>
        <taxon>Thiotrichales</taxon>
        <taxon>Thiotrichaceae</taxon>
        <taxon>Thiomargarita</taxon>
    </lineage>
</organism>
<dbReference type="EMBL" id="JSZA02000290">
    <property type="protein sequence ID" value="TGO01985.1"/>
    <property type="molecule type" value="Genomic_DNA"/>
</dbReference>
<protein>
    <submittedName>
        <fullName evidence="1">Uncharacterized protein</fullName>
    </submittedName>
</protein>
<dbReference type="Proteomes" id="UP000030428">
    <property type="component" value="Unassembled WGS sequence"/>
</dbReference>
<evidence type="ECO:0000313" key="2">
    <source>
        <dbReference type="Proteomes" id="UP000030428"/>
    </source>
</evidence>
<sequence>MKKVMQQRLEELVKAQMIDKAWDYRYSAYAHLFGKYHIVNVDNLITLIGDWKVYLLETHKYDSI</sequence>
<evidence type="ECO:0000313" key="1">
    <source>
        <dbReference type="EMBL" id="TGO01985.1"/>
    </source>
</evidence>
<reference evidence="1 2" key="1">
    <citation type="journal article" date="2016" name="Front. Microbiol.">
        <title>Single-Cell (Meta-)Genomics of a Dimorphic Candidatus Thiomargarita nelsonii Reveals Genomic Plasticity.</title>
        <authorList>
            <person name="Flood B.E."/>
            <person name="Fliss P."/>
            <person name="Jones D.S."/>
            <person name="Dick G.J."/>
            <person name="Jain S."/>
            <person name="Kaster A.K."/>
            <person name="Winkel M."/>
            <person name="Mussmann M."/>
            <person name="Bailey J."/>
        </authorList>
    </citation>
    <scope>NUCLEOTIDE SEQUENCE [LARGE SCALE GENOMIC DNA]</scope>
    <source>
        <strain evidence="1">Hydrate Ridge</strain>
    </source>
</reference>
<gene>
    <name evidence="1" type="ORF">PN36_32545</name>
</gene>
<dbReference type="AlphaFoldDB" id="A0A4E0QRE7"/>
<comment type="caution">
    <text evidence="1">The sequence shown here is derived from an EMBL/GenBank/DDBJ whole genome shotgun (WGS) entry which is preliminary data.</text>
</comment>
<proteinExistence type="predicted"/>
<name>A0A4E0QRE7_9GAMM</name>
<accession>A0A4E0QRE7</accession>